<keyword evidence="2" id="KW-1185">Reference proteome</keyword>
<evidence type="ECO:0000313" key="1">
    <source>
        <dbReference type="EMBL" id="CAK0878775.1"/>
    </source>
</evidence>
<name>A0ABN9W2E7_9DINO</name>
<organism evidence="1 2">
    <name type="scientific">Prorocentrum cordatum</name>
    <dbReference type="NCBI Taxonomy" id="2364126"/>
    <lineage>
        <taxon>Eukaryota</taxon>
        <taxon>Sar</taxon>
        <taxon>Alveolata</taxon>
        <taxon>Dinophyceae</taxon>
        <taxon>Prorocentrales</taxon>
        <taxon>Prorocentraceae</taxon>
        <taxon>Prorocentrum</taxon>
    </lineage>
</organism>
<accession>A0ABN9W2E7</accession>
<proteinExistence type="predicted"/>
<evidence type="ECO:0000313" key="2">
    <source>
        <dbReference type="Proteomes" id="UP001189429"/>
    </source>
</evidence>
<dbReference type="EMBL" id="CAUYUJ010017882">
    <property type="protein sequence ID" value="CAK0878775.1"/>
    <property type="molecule type" value="Genomic_DNA"/>
</dbReference>
<comment type="caution">
    <text evidence="1">The sequence shown here is derived from an EMBL/GenBank/DDBJ whole genome shotgun (WGS) entry which is preliminary data.</text>
</comment>
<reference evidence="1" key="1">
    <citation type="submission" date="2023-10" db="EMBL/GenBank/DDBJ databases">
        <authorList>
            <person name="Chen Y."/>
            <person name="Shah S."/>
            <person name="Dougan E. K."/>
            <person name="Thang M."/>
            <person name="Chan C."/>
        </authorList>
    </citation>
    <scope>NUCLEOTIDE SEQUENCE [LARGE SCALE GENOMIC DNA]</scope>
</reference>
<protein>
    <submittedName>
        <fullName evidence="1">Uncharacterized protein</fullName>
    </submittedName>
</protein>
<sequence>MTLPMNDVHTAGTKPLLDAVRAGRLVQHVAAVQDARDALSTPHLSETEALALCAGTCTEGTEGLNLNPPEDWTETVMTQVSLHVASHVESEAS</sequence>
<gene>
    <name evidence="1" type="ORF">PCOR1329_LOCUS62415</name>
</gene>
<dbReference type="Proteomes" id="UP001189429">
    <property type="component" value="Unassembled WGS sequence"/>
</dbReference>